<accession>A0A6I4SYY5</accession>
<gene>
    <name evidence="1" type="ORF">GRI89_17105</name>
</gene>
<evidence type="ECO:0000313" key="2">
    <source>
        <dbReference type="Proteomes" id="UP000433652"/>
    </source>
</evidence>
<keyword evidence="2" id="KW-1185">Reference proteome</keyword>
<dbReference type="AlphaFoldDB" id="A0A6I4SYY5"/>
<name>A0A6I4SYY5_9SPHN</name>
<comment type="caution">
    <text evidence="1">The sequence shown here is derived from an EMBL/GenBank/DDBJ whole genome shotgun (WGS) entry which is preliminary data.</text>
</comment>
<dbReference type="EMBL" id="WTYM01000059">
    <property type="protein sequence ID" value="MXO61265.1"/>
    <property type="molecule type" value="Genomic_DNA"/>
</dbReference>
<reference evidence="1 2" key="1">
    <citation type="submission" date="2019-12" db="EMBL/GenBank/DDBJ databases">
        <title>Genomic-based taxomic classification of the family Erythrobacteraceae.</title>
        <authorList>
            <person name="Xu L."/>
        </authorList>
    </citation>
    <scope>NUCLEOTIDE SEQUENCE [LARGE SCALE GENOMIC DNA]</scope>
    <source>
        <strain evidence="1 2">MCCC 1K01500</strain>
    </source>
</reference>
<evidence type="ECO:0000313" key="1">
    <source>
        <dbReference type="EMBL" id="MXO61265.1"/>
    </source>
</evidence>
<dbReference type="Proteomes" id="UP000433652">
    <property type="component" value="Unassembled WGS sequence"/>
</dbReference>
<evidence type="ECO:0008006" key="3">
    <source>
        <dbReference type="Google" id="ProtNLM"/>
    </source>
</evidence>
<sequence length="141" mass="14075">MPALAADKVRITGFSDVPFGVVSVTTDQTLSQSICAYSSASTGGYWVSAQGSGSGGAFTLDSGAAQLPYDVYWADSSGQTGGRQLTAGSTATGFTSAISQQFCNSGPPTSASLTIVLRASVLTGAIAGSYSGTLEITLGPE</sequence>
<proteinExistence type="predicted"/>
<organism evidence="1 2">
    <name type="scientific">Croceibacterium salegens</name>
    <dbReference type="NCBI Taxonomy" id="1737568"/>
    <lineage>
        <taxon>Bacteria</taxon>
        <taxon>Pseudomonadati</taxon>
        <taxon>Pseudomonadota</taxon>
        <taxon>Alphaproteobacteria</taxon>
        <taxon>Sphingomonadales</taxon>
        <taxon>Erythrobacteraceae</taxon>
        <taxon>Croceibacterium</taxon>
    </lineage>
</organism>
<protein>
    <recommendedName>
        <fullName evidence="3">Spore coat protein U domain-containing protein</fullName>
    </recommendedName>
</protein>
<dbReference type="OrthoDB" id="7503714at2"/>